<dbReference type="Gene3D" id="3.40.50.720">
    <property type="entry name" value="NAD(P)-binding Rossmann-like Domain"/>
    <property type="match status" value="1"/>
</dbReference>
<feature type="domain" description="NAD(P)-binding" evidence="1">
    <location>
        <begin position="7"/>
        <end position="203"/>
    </location>
</feature>
<dbReference type="KEGG" id="sbat:G4Z16_12285"/>
<reference evidence="3" key="1">
    <citation type="submission" date="2020-02" db="EMBL/GenBank/DDBJ databases">
        <title>Streptomyces sp. ASO4wet.</title>
        <authorList>
            <person name="Risdian C."/>
            <person name="Landwehr W."/>
            <person name="Schupp P."/>
            <person name="Wink J."/>
        </authorList>
    </citation>
    <scope>NUCLEOTIDE SEQUENCE [LARGE SCALE GENOMIC DNA]</scope>
    <source>
        <strain evidence="3">ASO4wet</strain>
    </source>
</reference>
<dbReference type="InterPro" id="IPR036291">
    <property type="entry name" value="NAD(P)-bd_dom_sf"/>
</dbReference>
<dbReference type="CDD" id="cd05244">
    <property type="entry name" value="BVR-B_like_SDR_a"/>
    <property type="match status" value="1"/>
</dbReference>
<name>A0A7T1T5Z7_9ACTN</name>
<dbReference type="Proteomes" id="UP000595046">
    <property type="component" value="Chromosome"/>
</dbReference>
<proteinExistence type="predicted"/>
<evidence type="ECO:0000313" key="3">
    <source>
        <dbReference type="Proteomes" id="UP000595046"/>
    </source>
</evidence>
<evidence type="ECO:0000259" key="1">
    <source>
        <dbReference type="Pfam" id="PF13460"/>
    </source>
</evidence>
<sequence>MRFTVFGATGGTGRQLVRQALDAGHEVTAVVRDPARLPVPDEGSARLEVVTADVTDPEALAPALSGRDAVLSALGAPSNKAAGIASRGTRAILAAMETSGVRRYIGVSAAPVAPFGEDESLFFRTVAVPLVRRALRRVYADLAVMEEAVRASGLEWTLVRPPRLTDQPASGTYRRTIGANVPRGRTVPRADLAAAILEMVEDPATVRQGVGVAS</sequence>
<accession>A0A7T1T5Z7</accession>
<dbReference type="AlphaFoldDB" id="A0A7T1T5Z7"/>
<dbReference type="SUPFAM" id="SSF51735">
    <property type="entry name" value="NAD(P)-binding Rossmann-fold domains"/>
    <property type="match status" value="1"/>
</dbReference>
<keyword evidence="3" id="KW-1185">Reference proteome</keyword>
<dbReference type="PANTHER" id="PTHR43355:SF2">
    <property type="entry name" value="FLAVIN REDUCTASE (NADPH)"/>
    <property type="match status" value="1"/>
</dbReference>
<evidence type="ECO:0000313" key="2">
    <source>
        <dbReference type="EMBL" id="QPP07041.1"/>
    </source>
</evidence>
<dbReference type="GO" id="GO:0042602">
    <property type="term" value="F:riboflavin reductase (NADPH) activity"/>
    <property type="evidence" value="ECO:0007669"/>
    <property type="project" value="TreeGrafter"/>
</dbReference>
<protein>
    <submittedName>
        <fullName evidence="2">SDR family oxidoreductase</fullName>
    </submittedName>
</protein>
<organism evidence="2 3">
    <name type="scientific">Streptomyces bathyalis</name>
    <dbReference type="NCBI Taxonomy" id="2710756"/>
    <lineage>
        <taxon>Bacteria</taxon>
        <taxon>Bacillati</taxon>
        <taxon>Actinomycetota</taxon>
        <taxon>Actinomycetes</taxon>
        <taxon>Kitasatosporales</taxon>
        <taxon>Streptomycetaceae</taxon>
        <taxon>Streptomyces</taxon>
    </lineage>
</organism>
<dbReference type="EMBL" id="CP048882">
    <property type="protein sequence ID" value="QPP07041.1"/>
    <property type="molecule type" value="Genomic_DNA"/>
</dbReference>
<dbReference type="InterPro" id="IPR016040">
    <property type="entry name" value="NAD(P)-bd_dom"/>
</dbReference>
<dbReference type="PANTHER" id="PTHR43355">
    <property type="entry name" value="FLAVIN REDUCTASE (NADPH)"/>
    <property type="match status" value="1"/>
</dbReference>
<dbReference type="InterPro" id="IPR051606">
    <property type="entry name" value="Polyketide_Oxido-like"/>
</dbReference>
<dbReference type="Pfam" id="PF13460">
    <property type="entry name" value="NAD_binding_10"/>
    <property type="match status" value="1"/>
</dbReference>
<dbReference type="GO" id="GO:0004074">
    <property type="term" value="F:biliverdin reductase [NAD(P)H] activity"/>
    <property type="evidence" value="ECO:0007669"/>
    <property type="project" value="TreeGrafter"/>
</dbReference>
<gene>
    <name evidence="2" type="ORF">G4Z16_12285</name>
</gene>
<dbReference type="RefSeq" id="WP_197350833.1">
    <property type="nucleotide sequence ID" value="NZ_CP048882.1"/>
</dbReference>